<evidence type="ECO:0000259" key="4">
    <source>
        <dbReference type="PROSITE" id="PS52004"/>
    </source>
</evidence>
<dbReference type="Gene3D" id="3.10.129.110">
    <property type="entry name" value="Polyketide synthase dehydratase"/>
    <property type="match status" value="1"/>
</dbReference>
<dbReference type="RefSeq" id="WP_058290012.1">
    <property type="nucleotide sequence ID" value="NZ_CYSD01000031.1"/>
</dbReference>
<dbReference type="InterPro" id="IPR016039">
    <property type="entry name" value="Thiolase-like"/>
</dbReference>
<dbReference type="SMART" id="SM00825">
    <property type="entry name" value="PKS_KS"/>
    <property type="match status" value="1"/>
</dbReference>
<dbReference type="InterPro" id="IPR018201">
    <property type="entry name" value="Ketoacyl_synth_AS"/>
</dbReference>
<keyword evidence="3 5" id="KW-0808">Transferase</keyword>
<evidence type="ECO:0000256" key="1">
    <source>
        <dbReference type="ARBA" id="ARBA00022450"/>
    </source>
</evidence>
<evidence type="ECO:0000256" key="2">
    <source>
        <dbReference type="ARBA" id="ARBA00022553"/>
    </source>
</evidence>
<dbReference type="SUPFAM" id="SSF53901">
    <property type="entry name" value="Thiolase-like"/>
    <property type="match status" value="1"/>
</dbReference>
<feature type="domain" description="Ketosynthase family 3 (KS3)" evidence="4">
    <location>
        <begin position="10"/>
        <end position="466"/>
    </location>
</feature>
<protein>
    <submittedName>
        <fullName evidence="5">Beta-ketoacyl-acyl-carrier-protein synthase I</fullName>
        <ecNumber evidence="5">2.3.1.41</ecNumber>
    </submittedName>
</protein>
<evidence type="ECO:0000313" key="5">
    <source>
        <dbReference type="EMBL" id="CUH78579.1"/>
    </source>
</evidence>
<organism evidence="5 6">
    <name type="scientific">Tritonibacter multivorans</name>
    <dbReference type="NCBI Taxonomy" id="928856"/>
    <lineage>
        <taxon>Bacteria</taxon>
        <taxon>Pseudomonadati</taxon>
        <taxon>Pseudomonadota</taxon>
        <taxon>Alphaproteobacteria</taxon>
        <taxon>Rhodobacterales</taxon>
        <taxon>Paracoccaceae</taxon>
        <taxon>Tritonibacter</taxon>
    </lineage>
</organism>
<keyword evidence="6" id="KW-1185">Reference proteome</keyword>
<dbReference type="Pfam" id="PF14765">
    <property type="entry name" value="PS-DH"/>
    <property type="match status" value="1"/>
</dbReference>
<evidence type="ECO:0000313" key="6">
    <source>
        <dbReference type="Proteomes" id="UP000052022"/>
    </source>
</evidence>
<dbReference type="Gene3D" id="3.30.70.250">
    <property type="entry name" value="Malonyl-CoA ACP transacylase, ACP-binding"/>
    <property type="match status" value="1"/>
</dbReference>
<dbReference type="PANTHER" id="PTHR43074">
    <property type="entry name" value="OMEGA-3 POLYUNSATURATED FATTY ACID SYNTHASE PFAB-RELATED"/>
    <property type="match status" value="1"/>
</dbReference>
<dbReference type="InterPro" id="IPR014043">
    <property type="entry name" value="Acyl_transferase_dom"/>
</dbReference>
<dbReference type="InterPro" id="IPR032821">
    <property type="entry name" value="PKS_assoc"/>
</dbReference>
<dbReference type="PROSITE" id="PS00606">
    <property type="entry name" value="KS3_1"/>
    <property type="match status" value="1"/>
</dbReference>
<accession>A0A0P1GXC6</accession>
<dbReference type="EC" id="2.3.1.41" evidence="5"/>
<dbReference type="STRING" id="928856.SAMN04488049_108124"/>
<dbReference type="GO" id="GO:0004315">
    <property type="term" value="F:3-oxoacyl-[acyl-carrier-protein] synthase activity"/>
    <property type="evidence" value="ECO:0007669"/>
    <property type="project" value="UniProtKB-EC"/>
</dbReference>
<dbReference type="Pfam" id="PF02801">
    <property type="entry name" value="Ketoacyl-synt_C"/>
    <property type="match status" value="1"/>
</dbReference>
<keyword evidence="5" id="KW-0012">Acyltransferase</keyword>
<sequence>MSLNMPPQRPVEIAVIGMDCVFPQAPNARRFWENIVNRVNAIGDPLPEWNSEDHLTRRGETSTDQGGYLKDLFRVDLAKLGIMPKALDGGEPDQFIALEIARRALLDAGEHYLEAKFDHRDTGVIIGHSPYYHRGQVNTAQHHVFIEQMRQILLALKPDISADQVSEFERLLRDQLPPFVADISPGLVPNVLTGRIANRLNLRGPNYIIDAACASSLLAVQAAVDELQRGNSRMMLVGGVNASLPAEVAIIFTQLGALSDSGKVRPFSGTADGTLLGEGAGVVVLKRLEDAKADGDRIYSVIRGVGQSSDGRGLGLLSPSQEGEVLAMRRAYESAGVDPKTVSLIEAHGTGIPLGDRTEIEALTEVFGVREGTEGQIAIGSVKSMISHCIPAAGIAGLIKTSLALHHRVLPPTLCDEVKTDLQINKTQLFVNTEPRPWIHDQHSPRRAGVNAFGFGGVNAHVILEEAQEPSNIADMTPWTHELFVFNASNVEELEVAISTLERFTEARTDLDLATIARGAQKAAQGLPGAYRLAIVADSLEALRKKLAQSRKRLAKGVQSFVTRNGIAFRPAPLEGQLAFMFAGEGSQYLGMFEDLACRFPALRSWLDFWGETSTGSGETNRIDIFYPRASELDAAKRSDLQRQIYDMAVGSEAAFLGGQAMFGLLTSLGVQPDVMVGHSTGESGALVAAGVVTADGHDEMLSCFREITALSREVNESGQVPTGALLAVGLLGQSQVEELLQGHDAVIAMQNCPNQTIVFAPGQSGDQLKDTLTQAGGVVEKLAFDRGYHTAGFEPMRAAFEAFYSRIGVNAAKVPLYSCASTGKFDGDPEKIIELACRQWVQPVRFVDTIKAMFDDGVRAFVEVAPGSKLSSFANQILKTEAPDADVMVAASNLETKPGLEALLQLFGQLFVCGRYDPVPLFDGRGLCDVDLQNLKTPKPKGVVVANTIPRIKATPELVRFLNGLGLGAAAEQPSGTGAFGAAEKDVSATVEPVSKAVDARRRSETLASPFGLIEEAEKLGEDRLEASVRFAIEDCYFLQDHVLSGPVSENPNLRGTACVPFMVSLELMAEAAALLLGRRDLGLVENMAGEGWIWADDDQTEVQVKAVKAGDAKVVCEIWNRGRRAVSAQLTFGAFSPSSPALAPLLEHHGYNWSEPFEMYRENIFHGPIFQTIDTVTCWSPQGIEATLSDVSVVDFVRDGDDPEFILNPALFDAFTQITAFWLAQERGPYFASFPRSIKRIELFDPPPGAADGLWLRSSQVAPPKAGNDGTWSTDCFQNDRIIVRIEGMQNAHSALPEAFYCYSLEPVNGWIGQPSVVCPKGDTVVWDLPDLGLDFWRRVGGVFHRVLAFSTLSLAEREMWQDLQDQPADRERFLMPRVAIKEALRWWVQRQTGERLHSADIEIHHLGEDLWATSLAHDGISPVARVMPADYGLRVVLHCSADSTHFINTFQETELEAQW</sequence>
<gene>
    <name evidence="5" type="primary">ppsE</name>
    <name evidence="5" type="ORF">TRM7557_01953</name>
</gene>
<dbReference type="InterPro" id="IPR052568">
    <property type="entry name" value="PKS-FAS_Synthase"/>
</dbReference>
<dbReference type="SUPFAM" id="SSF52151">
    <property type="entry name" value="FabD/lysophospholipase-like"/>
    <property type="match status" value="1"/>
</dbReference>
<dbReference type="Pfam" id="PF00109">
    <property type="entry name" value="ketoacyl-synt"/>
    <property type="match status" value="1"/>
</dbReference>
<dbReference type="PROSITE" id="PS52004">
    <property type="entry name" value="KS3_2"/>
    <property type="match status" value="1"/>
</dbReference>
<dbReference type="Pfam" id="PF00698">
    <property type="entry name" value="Acyl_transf_1"/>
    <property type="match status" value="1"/>
</dbReference>
<dbReference type="Proteomes" id="UP000052022">
    <property type="component" value="Unassembled WGS sequence"/>
</dbReference>
<dbReference type="InterPro" id="IPR016035">
    <property type="entry name" value="Acyl_Trfase/lysoPLipase"/>
</dbReference>
<keyword evidence="1" id="KW-0596">Phosphopantetheine</keyword>
<dbReference type="PANTHER" id="PTHR43074:SF1">
    <property type="entry name" value="BETA-KETOACYL SYNTHASE FAMILY PROTEIN-RELATED"/>
    <property type="match status" value="1"/>
</dbReference>
<dbReference type="InterPro" id="IPR020841">
    <property type="entry name" value="PKS_Beta-ketoAc_synthase_dom"/>
</dbReference>
<dbReference type="SMART" id="SM00827">
    <property type="entry name" value="PKS_AT"/>
    <property type="match status" value="1"/>
</dbReference>
<evidence type="ECO:0000256" key="3">
    <source>
        <dbReference type="ARBA" id="ARBA00022679"/>
    </source>
</evidence>
<dbReference type="InterPro" id="IPR049551">
    <property type="entry name" value="PKS_DH_C"/>
</dbReference>
<proteinExistence type="predicted"/>
<dbReference type="Gene3D" id="3.40.366.10">
    <property type="entry name" value="Malonyl-Coenzyme A Acyl Carrier Protein, domain 2"/>
    <property type="match status" value="1"/>
</dbReference>
<dbReference type="OrthoDB" id="9778690at2"/>
<dbReference type="Pfam" id="PF16197">
    <property type="entry name" value="KAsynt_C_assoc"/>
    <property type="match status" value="1"/>
</dbReference>
<dbReference type="GO" id="GO:0006633">
    <property type="term" value="P:fatty acid biosynthetic process"/>
    <property type="evidence" value="ECO:0007669"/>
    <property type="project" value="InterPro"/>
</dbReference>
<name>A0A0P1GXC6_9RHOB</name>
<dbReference type="Gene3D" id="3.40.47.10">
    <property type="match status" value="1"/>
</dbReference>
<dbReference type="InterPro" id="IPR001227">
    <property type="entry name" value="Ac_transferase_dom_sf"/>
</dbReference>
<dbReference type="InterPro" id="IPR014030">
    <property type="entry name" value="Ketoacyl_synth_N"/>
</dbReference>
<dbReference type="CDD" id="cd00833">
    <property type="entry name" value="PKS"/>
    <property type="match status" value="1"/>
</dbReference>
<keyword evidence="2" id="KW-0597">Phosphoprotein</keyword>
<dbReference type="InterPro" id="IPR014031">
    <property type="entry name" value="Ketoacyl_synth_C"/>
</dbReference>
<dbReference type="EMBL" id="CYSD01000031">
    <property type="protein sequence ID" value="CUH78579.1"/>
    <property type="molecule type" value="Genomic_DNA"/>
</dbReference>
<reference evidence="5 6" key="1">
    <citation type="submission" date="2015-09" db="EMBL/GenBank/DDBJ databases">
        <authorList>
            <consortium name="Swine Surveillance"/>
        </authorList>
    </citation>
    <scope>NUCLEOTIDE SEQUENCE [LARGE SCALE GENOMIC DNA]</scope>
    <source>
        <strain evidence="5 6">CECT 7557</strain>
    </source>
</reference>
<dbReference type="InterPro" id="IPR042104">
    <property type="entry name" value="PKS_dehydratase_sf"/>
</dbReference>